<feature type="region of interest" description="Disordered" evidence="1">
    <location>
        <begin position="723"/>
        <end position="744"/>
    </location>
</feature>
<evidence type="ECO:0000256" key="1">
    <source>
        <dbReference type="SAM" id="MobiDB-lite"/>
    </source>
</evidence>
<proteinExistence type="predicted"/>
<evidence type="ECO:0000313" key="3">
    <source>
        <dbReference type="EMBL" id="BCL62654.1"/>
    </source>
</evidence>
<dbReference type="InterPro" id="IPR004879">
    <property type="entry name" value="Ssp411-like_TRX"/>
</dbReference>
<keyword evidence="4" id="KW-1185">Reference proteome</keyword>
<dbReference type="AlphaFoldDB" id="A0A8D5FQP3"/>
<dbReference type="EMBL" id="AP024086">
    <property type="protein sequence ID" value="BCL62654.1"/>
    <property type="molecule type" value="Genomic_DNA"/>
</dbReference>
<dbReference type="Pfam" id="PF03190">
    <property type="entry name" value="Thioredox_DsbH"/>
    <property type="match status" value="1"/>
</dbReference>
<dbReference type="Proteomes" id="UP000826725">
    <property type="component" value="Chromosome"/>
</dbReference>
<feature type="domain" description="Spermatogenesis-associated protein 20-like TRX" evidence="2">
    <location>
        <begin position="99"/>
        <end position="259"/>
    </location>
</feature>
<dbReference type="PANTHER" id="PTHR42899:SF1">
    <property type="entry name" value="SPERMATOGENESIS-ASSOCIATED PROTEIN 20"/>
    <property type="match status" value="1"/>
</dbReference>
<dbReference type="RefSeq" id="WP_228854983.1">
    <property type="nucleotide sequence ID" value="NZ_AP024086.1"/>
</dbReference>
<gene>
    <name evidence="3" type="ORF">DGMP_33470</name>
</gene>
<reference evidence="3" key="1">
    <citation type="submission" date="2020-09" db="EMBL/GenBank/DDBJ databases">
        <title>Desulfogranum mesoprofundum gen. nov., sp. nov., a novel mesophilic, sulfate-reducing chemolithoautotroph isolated from a deep-sea hydrothermal vent chimney in the Suiyo Seamount.</title>
        <authorList>
            <person name="Hashimoto Y."/>
            <person name="Nakagawa S."/>
        </authorList>
    </citation>
    <scope>NUCLEOTIDE SEQUENCE</scope>
    <source>
        <strain evidence="3">KT2</strain>
    </source>
</reference>
<name>A0A8D5FQP3_9BACT</name>
<accession>A0A8D5FQP3</accession>
<dbReference type="KEGG" id="dbk:DGMP_33470"/>
<organism evidence="3 4">
    <name type="scientific">Desulfomarina profundi</name>
    <dbReference type="NCBI Taxonomy" id="2772557"/>
    <lineage>
        <taxon>Bacteria</taxon>
        <taxon>Pseudomonadati</taxon>
        <taxon>Thermodesulfobacteriota</taxon>
        <taxon>Desulfobulbia</taxon>
        <taxon>Desulfobulbales</taxon>
        <taxon>Desulfobulbaceae</taxon>
        <taxon>Desulfomarina</taxon>
    </lineage>
</organism>
<dbReference type="InterPro" id="IPR024705">
    <property type="entry name" value="Ssp411"/>
</dbReference>
<dbReference type="CDD" id="cd02955">
    <property type="entry name" value="SSP411"/>
    <property type="match status" value="1"/>
</dbReference>
<protein>
    <recommendedName>
        <fullName evidence="2">Spermatogenesis-associated protein 20-like TRX domain-containing protein</fullName>
    </recommendedName>
</protein>
<evidence type="ECO:0000313" key="4">
    <source>
        <dbReference type="Proteomes" id="UP000826725"/>
    </source>
</evidence>
<evidence type="ECO:0000259" key="2">
    <source>
        <dbReference type="Pfam" id="PF03190"/>
    </source>
</evidence>
<dbReference type="PANTHER" id="PTHR42899">
    <property type="entry name" value="SPERMATOGENESIS-ASSOCIATED PROTEIN 20"/>
    <property type="match status" value="1"/>
</dbReference>
<sequence length="989" mass="111019">MIVLSENTATKGRSVVSFLLICCYRALRSGHAGLSEIVKIIVLSLFITVPIHSYGAEKVDMKQSPALKKILREALTVKSNDYKPRTRHFTENGTPIYINRLILEGSPYLLQHAHNPVNWYTWGDEPFEIARKLGLPVLLSIGYSTCHWCHVMEEESFEDEEIAQYLNNNYVAIKVDREEHPDIDSVYMAAVQALTGRGGWPMTVWLTPERRPFYGGTYFPDRDRGRSIGFLTLLKKLSQMYRNQPEKIEKAGLALTKAIQQQLQPVSGNNLPGVEMLQQVMEKYRDYHDPVYGGLKGRPKFPATLPVRLLFRYSRRSGDKQILSIARLTLEKMAAGGIYDQVGGGFHRYSTDEKWLVPHFEKMLYDNALLAVTYLDGYQATGDKTFKRVAEETLNYIRRDMTSPEGAFYSATDADSITPQGHRKEGYYFTWTSSELDEVLGAERAKIIKTYYGVGRKNNFEGRNILHVPETLTQTAKKLNISKEKLLAAIEDSKKTLYDVRNRRPHPLRDEKILTAWNSQMISAYARAGLILGKQQYTDRAVQAAEFILNNLYKPAGLDQVAQLQQANKIQTPAKQPSAVELSDKPPGLDQVAQLQQANKIQTPAKQPSAVELSDKPPGLDQVAQLQQANKIQTPAKQPSAVELSDKPPGLDQVAQLQQANKIQTPAKQPSAVEFSDKPAGLDQVAQLQQTNKIQTPAKQPSAAELSDKPAGLDQVAQLQQTNKIQTPAKQPSAAELSDKPPGLDRMAQLQQTNKILYRNYKDGYSRHTAYLDDYAFFIAALIDLYEATSYIHWLEKAIELDTILQDRYEDQDGGFFMTARGRTDLIAREKPVRDGAEPSGNSIALLNLLRLAEYTTDKSYSIRAEKMLTIFPTGTSANPMVLSEMLMALDFLTDRVKEIIIVTPPGKKETADIFLQILRKTYLPNRILTIVAEGEDAARQAQFIPLVQGKTTLMGKTTAYVCEQGSCHLPTTDPKVFASQISRINRLP</sequence>